<feature type="transmembrane region" description="Helical" evidence="1">
    <location>
        <begin position="34"/>
        <end position="54"/>
    </location>
</feature>
<dbReference type="Proteomes" id="UP000276029">
    <property type="component" value="Unassembled WGS sequence"/>
</dbReference>
<dbReference type="Pfam" id="PF00563">
    <property type="entry name" value="EAL"/>
    <property type="match status" value="1"/>
</dbReference>
<reference evidence="3 5" key="1">
    <citation type="submission" date="2018-06" db="EMBL/GenBank/DDBJ databases">
        <title>Complete Genome Sequence of the Microcystin-Degrading Bacterium Sphingosinicella microcystinivorans Strain B-9.</title>
        <authorList>
            <person name="Jin H."/>
            <person name="Nishizawa T."/>
            <person name="Guo Y."/>
            <person name="Nishizawa A."/>
            <person name="Park H."/>
            <person name="Kato H."/>
            <person name="Tsuji K."/>
            <person name="Harada K."/>
        </authorList>
    </citation>
    <scope>NUCLEOTIDE SEQUENCE [LARGE SCALE GENOMIC DNA]</scope>
    <source>
        <strain evidence="3 5">B9</strain>
    </source>
</reference>
<keyword evidence="1" id="KW-1133">Transmembrane helix</keyword>
<keyword evidence="6" id="KW-1185">Reference proteome</keyword>
<dbReference type="InterPro" id="IPR001633">
    <property type="entry name" value="EAL_dom"/>
</dbReference>
<keyword evidence="1" id="KW-0472">Membrane</keyword>
<dbReference type="CDD" id="cd01948">
    <property type="entry name" value="EAL"/>
    <property type="match status" value="1"/>
</dbReference>
<sequence>MSVYAGLPLRLVCYAAGAAALSIAGPSLWNAPTFIAAAASVATALCFAVADVLFSTHRFARRAFVTAAYNKAEVEALGARVAALEMLRPAASMTAAAPETHDVSLETANNLLQFAAHVSARCGRKVTPDFVADSAGDPIGDAQIELHLQPIVGIPDRRVQHYEVLSRLRSHTGTLMMPAEFLPAARATGRAADIDTRQLSSIVGLCHRIGDRHMETRLFCNLSGDSLQSDSFRAALTTFARQQKALSQRIVFEIDAATAVTLNTEVAADLRGIEAMGFAFSVDKASLGDLPRLQGIFRRPGFLKLDAAILEKADPGVLKALARGGTQVIATHVETEDQAASVRRAGVALGQGFLFGKPRPARMDDSARRRAA</sequence>
<dbReference type="Gene3D" id="3.20.20.450">
    <property type="entry name" value="EAL domain"/>
    <property type="match status" value="1"/>
</dbReference>
<evidence type="ECO:0000259" key="2">
    <source>
        <dbReference type="PROSITE" id="PS50883"/>
    </source>
</evidence>
<dbReference type="PROSITE" id="PS50883">
    <property type="entry name" value="EAL"/>
    <property type="match status" value="1"/>
</dbReference>
<name>A0AAD1D2Z8_SPHMI</name>
<proteinExistence type="predicted"/>
<dbReference type="AlphaFoldDB" id="A0AAD1D2Z8"/>
<evidence type="ECO:0000256" key="1">
    <source>
        <dbReference type="SAM" id="Phobius"/>
    </source>
</evidence>
<dbReference type="PANTHER" id="PTHR33121:SF79">
    <property type="entry name" value="CYCLIC DI-GMP PHOSPHODIESTERASE PDED-RELATED"/>
    <property type="match status" value="1"/>
</dbReference>
<evidence type="ECO:0000313" key="5">
    <source>
        <dbReference type="Proteomes" id="UP000275727"/>
    </source>
</evidence>
<dbReference type="InterPro" id="IPR035919">
    <property type="entry name" value="EAL_sf"/>
</dbReference>
<evidence type="ECO:0000313" key="4">
    <source>
        <dbReference type="EMBL" id="RKS89131.1"/>
    </source>
</evidence>
<keyword evidence="1" id="KW-0812">Transmembrane</keyword>
<protein>
    <submittedName>
        <fullName evidence="4">EAL domain-containing protein (Putative c-di-GMP-specific phosphodiesterase class I)</fullName>
    </submittedName>
</protein>
<evidence type="ECO:0000313" key="6">
    <source>
        <dbReference type="Proteomes" id="UP000276029"/>
    </source>
</evidence>
<gene>
    <name evidence="4" type="ORF">DFR51_2345</name>
    <name evidence="3" type="ORF">SmB9_05450</name>
</gene>
<accession>A0AAD1D2Z8</accession>
<dbReference type="Proteomes" id="UP000275727">
    <property type="component" value="Chromosome"/>
</dbReference>
<evidence type="ECO:0000313" key="3">
    <source>
        <dbReference type="EMBL" id="BBE32887.1"/>
    </source>
</evidence>
<dbReference type="InterPro" id="IPR050706">
    <property type="entry name" value="Cyclic-di-GMP_PDE-like"/>
</dbReference>
<reference evidence="4 6" key="2">
    <citation type="submission" date="2018-10" db="EMBL/GenBank/DDBJ databases">
        <title>Genomic Encyclopedia of Type Strains, Phase IV (KMG-IV): sequencing the most valuable type-strain genomes for metagenomic binning, comparative biology and taxonomic classification.</title>
        <authorList>
            <person name="Goeker M."/>
        </authorList>
    </citation>
    <scope>NUCLEOTIDE SEQUENCE [LARGE SCALE GENOMIC DNA]</scope>
    <source>
        <strain evidence="4 6">DSM 19791</strain>
    </source>
</reference>
<dbReference type="EMBL" id="RBWX01000008">
    <property type="protein sequence ID" value="RKS89131.1"/>
    <property type="molecule type" value="Genomic_DNA"/>
</dbReference>
<organism evidence="3 5">
    <name type="scientific">Sphingosinicella microcystinivorans</name>
    <dbReference type="NCBI Taxonomy" id="335406"/>
    <lineage>
        <taxon>Bacteria</taxon>
        <taxon>Pseudomonadati</taxon>
        <taxon>Pseudomonadota</taxon>
        <taxon>Alphaproteobacteria</taxon>
        <taxon>Sphingomonadales</taxon>
        <taxon>Sphingosinicellaceae</taxon>
        <taxon>Sphingosinicella</taxon>
    </lineage>
</organism>
<dbReference type="PANTHER" id="PTHR33121">
    <property type="entry name" value="CYCLIC DI-GMP PHOSPHODIESTERASE PDEF"/>
    <property type="match status" value="1"/>
</dbReference>
<dbReference type="RefSeq" id="WP_121051228.1">
    <property type="nucleotide sequence ID" value="NZ_AP018711.1"/>
</dbReference>
<dbReference type="SUPFAM" id="SSF141868">
    <property type="entry name" value="EAL domain-like"/>
    <property type="match status" value="1"/>
</dbReference>
<dbReference type="EMBL" id="AP018711">
    <property type="protein sequence ID" value="BBE32887.1"/>
    <property type="molecule type" value="Genomic_DNA"/>
</dbReference>
<dbReference type="SMART" id="SM00052">
    <property type="entry name" value="EAL"/>
    <property type="match status" value="1"/>
</dbReference>
<dbReference type="KEGG" id="smic:SmB9_05450"/>
<feature type="domain" description="EAL" evidence="2">
    <location>
        <begin position="128"/>
        <end position="372"/>
    </location>
</feature>
<dbReference type="GO" id="GO:0071111">
    <property type="term" value="F:cyclic-guanylate-specific phosphodiesterase activity"/>
    <property type="evidence" value="ECO:0007669"/>
    <property type="project" value="InterPro"/>
</dbReference>